<dbReference type="EMBL" id="RZTZ01000002">
    <property type="protein sequence ID" value="RVT65586.1"/>
    <property type="molecule type" value="Genomic_DNA"/>
</dbReference>
<dbReference type="RefSeq" id="WP_127737804.1">
    <property type="nucleotide sequence ID" value="NZ_RZTZ01000002.1"/>
</dbReference>
<dbReference type="Proteomes" id="UP000288024">
    <property type="component" value="Unassembled WGS sequence"/>
</dbReference>
<accession>A0A437KEV5</accession>
<protein>
    <submittedName>
        <fullName evidence="1">Uncharacterized protein</fullName>
    </submittedName>
</protein>
<organism evidence="1 2">
    <name type="scientific">Niallia taxi</name>
    <dbReference type="NCBI Taxonomy" id="2499688"/>
    <lineage>
        <taxon>Bacteria</taxon>
        <taxon>Bacillati</taxon>
        <taxon>Bacillota</taxon>
        <taxon>Bacilli</taxon>
        <taxon>Bacillales</taxon>
        <taxon>Bacillaceae</taxon>
        <taxon>Niallia</taxon>
    </lineage>
</organism>
<proteinExistence type="predicted"/>
<dbReference type="AlphaFoldDB" id="A0A437KEV5"/>
<gene>
    <name evidence="1" type="ORF">EM808_08830</name>
</gene>
<comment type="caution">
    <text evidence="1">The sequence shown here is derived from an EMBL/GenBank/DDBJ whole genome shotgun (WGS) entry which is preliminary data.</text>
</comment>
<evidence type="ECO:0000313" key="2">
    <source>
        <dbReference type="Proteomes" id="UP000288024"/>
    </source>
</evidence>
<evidence type="ECO:0000313" key="1">
    <source>
        <dbReference type="EMBL" id="RVT65586.1"/>
    </source>
</evidence>
<reference evidence="1 2" key="1">
    <citation type="submission" date="2019-01" db="EMBL/GenBank/DDBJ databases">
        <title>Bacillus sp. M5HDSG1-1, whole genome shotgun sequence.</title>
        <authorList>
            <person name="Tuo L."/>
        </authorList>
    </citation>
    <scope>NUCLEOTIDE SEQUENCE [LARGE SCALE GENOMIC DNA]</scope>
    <source>
        <strain evidence="1 2">M5HDSG1-1</strain>
    </source>
</reference>
<keyword evidence="2" id="KW-1185">Reference proteome</keyword>
<name>A0A437KEV5_9BACI</name>
<sequence>MTVLNPAKLKHLERYQSSFIIEEKGYYAVNLRALASTSWQEENNESLMLRLYVNQVHHQDIILFYGSNSFTYKRLLGLMESGTYEMEWLCESPRNREAFAQLESCTLEKLALTDRETLAVQYAPKLYGRAVYSQFDNLFTDTPLEMIYFFDKWEKGAVIEYHMVFSHEDEGTPAVLLMSKWGRLLDIEYMASIYLNEQNEVEYVEYQGAEHQVKSYQVNDNQIILQTATCNGNFTDEITSSYHFSFIPSYEWKIENEARETVMVRFPYINHVMKWEAERQLKNSPLPYNKIENVNQYIYIQSSVWGMELGSPSVDFLCRTKGDNEWYSSSLHNKKLGEFSAAYTGPYNHFGTAICLPEGKSMEDIVEIKIALINDKLPQVNVRNVQVFAYDENNDMRKYIEKAFDENLDRIESEMTIWRKEM</sequence>